<dbReference type="GO" id="GO:0004803">
    <property type="term" value="F:transposase activity"/>
    <property type="evidence" value="ECO:0007669"/>
    <property type="project" value="InterPro"/>
</dbReference>
<evidence type="ECO:0000259" key="1">
    <source>
        <dbReference type="Pfam" id="PF01609"/>
    </source>
</evidence>
<accession>A0A0F9FVK4</accession>
<gene>
    <name evidence="2" type="ORF">LCGC14_2195970</name>
</gene>
<feature type="non-terminal residue" evidence="2">
    <location>
        <position position="476"/>
    </location>
</feature>
<name>A0A0F9FVK4_9ZZZZ</name>
<comment type="caution">
    <text evidence="2">The sequence shown here is derived from an EMBL/GenBank/DDBJ whole genome shotgun (WGS) entry which is preliminary data.</text>
</comment>
<dbReference type="PANTHER" id="PTHR34614:SF2">
    <property type="entry name" value="TRANSPOSASE IS4-LIKE DOMAIN-CONTAINING PROTEIN"/>
    <property type="match status" value="1"/>
</dbReference>
<reference evidence="2" key="1">
    <citation type="journal article" date="2015" name="Nature">
        <title>Complex archaea that bridge the gap between prokaryotes and eukaryotes.</title>
        <authorList>
            <person name="Spang A."/>
            <person name="Saw J.H."/>
            <person name="Jorgensen S.L."/>
            <person name="Zaremba-Niedzwiedzka K."/>
            <person name="Martijn J."/>
            <person name="Lind A.E."/>
            <person name="van Eijk R."/>
            <person name="Schleper C."/>
            <person name="Guy L."/>
            <person name="Ettema T.J."/>
        </authorList>
    </citation>
    <scope>NUCLEOTIDE SEQUENCE</scope>
</reference>
<dbReference type="GO" id="GO:0003677">
    <property type="term" value="F:DNA binding"/>
    <property type="evidence" value="ECO:0007669"/>
    <property type="project" value="InterPro"/>
</dbReference>
<dbReference type="EMBL" id="LAZR01028842">
    <property type="protein sequence ID" value="KKL61370.1"/>
    <property type="molecule type" value="Genomic_DNA"/>
</dbReference>
<dbReference type="AlphaFoldDB" id="A0A0F9FVK4"/>
<feature type="domain" description="Transposase IS4-like" evidence="1">
    <location>
        <begin position="204"/>
        <end position="455"/>
    </location>
</feature>
<dbReference type="PANTHER" id="PTHR34614">
    <property type="match status" value="1"/>
</dbReference>
<dbReference type="NCBIfam" id="NF033559">
    <property type="entry name" value="transpos_IS1634"/>
    <property type="match status" value="1"/>
</dbReference>
<dbReference type="InterPro" id="IPR002559">
    <property type="entry name" value="Transposase_11"/>
</dbReference>
<sequence>MPSRNGSVHVATTTRRYKNKVYQTHLLRRTYREGGKVKHQTLGNLSHLPPDLIDTIRRRLRGEPPEDGGPWEIVRSLPHGHVVAVLQTIQRIGLDNVLASRPSRQKALVVALIVARILKPGSKLSTVRALRQETATTSLSLELGLEDVTEKEVYEAIDWLEQRQRRIENKLAKKHLEDGTLLLYDVSSSYYTGRKPGLVRFGYSRDRKRGFPQIVYGLLCNGQGCPLSIEVFAGNTADPSTLASQIQKVRKRFGIRRVVFVGDRGMLTSRRIDEELRGVEGLDWISALRSDGIKKLVSQNAIQPSLFDQRDLAEVTSPDFPGERLVVCRNPLLADRRVKKRAELLEASEKKLDAIVAATQRKKRPLRGKDKIGLRVGKVLGQHKVGKHFVLDISDQSFSYQRDERKISEESALDGIYVVRTSLQPDVVSSEDAVRAYKDLAKVERAFRSMKTVDLKVRPIYHWLDDRIRGHVFLCM</sequence>
<protein>
    <recommendedName>
        <fullName evidence="1">Transposase IS4-like domain-containing protein</fullName>
    </recommendedName>
</protein>
<evidence type="ECO:0000313" key="2">
    <source>
        <dbReference type="EMBL" id="KKL61370.1"/>
    </source>
</evidence>
<dbReference type="GO" id="GO:0006313">
    <property type="term" value="P:DNA transposition"/>
    <property type="evidence" value="ECO:0007669"/>
    <property type="project" value="InterPro"/>
</dbReference>
<dbReference type="Pfam" id="PF01609">
    <property type="entry name" value="DDE_Tnp_1"/>
    <property type="match status" value="1"/>
</dbReference>
<proteinExistence type="predicted"/>
<dbReference type="InterPro" id="IPR047654">
    <property type="entry name" value="IS1634_transpos"/>
</dbReference>
<organism evidence="2">
    <name type="scientific">marine sediment metagenome</name>
    <dbReference type="NCBI Taxonomy" id="412755"/>
    <lineage>
        <taxon>unclassified sequences</taxon>
        <taxon>metagenomes</taxon>
        <taxon>ecological metagenomes</taxon>
    </lineage>
</organism>